<dbReference type="AlphaFoldDB" id="A0A4R6TV94"/>
<proteinExistence type="inferred from homology"/>
<dbReference type="GO" id="GO:0016740">
    <property type="term" value="F:transferase activity"/>
    <property type="evidence" value="ECO:0007669"/>
    <property type="project" value="UniProtKB-KW"/>
</dbReference>
<reference evidence="2 3" key="1">
    <citation type="submission" date="2019-03" db="EMBL/GenBank/DDBJ databases">
        <title>Genomic Encyclopedia of Type Strains, Phase IV (KMG-IV): sequencing the most valuable type-strain genomes for metagenomic binning, comparative biology and taxonomic classification.</title>
        <authorList>
            <person name="Goeker M."/>
        </authorList>
    </citation>
    <scope>NUCLEOTIDE SEQUENCE [LARGE SCALE GENOMIC DNA]</scope>
    <source>
        <strain evidence="2 3">DSM 28679</strain>
    </source>
</reference>
<dbReference type="RefSeq" id="WP_101497845.1">
    <property type="nucleotide sequence ID" value="NZ_LNJZ01000009.1"/>
</dbReference>
<dbReference type="InterPro" id="IPR011004">
    <property type="entry name" value="Trimer_LpxA-like_sf"/>
</dbReference>
<sequence>MGFWQKFRDKQVRKKIRKLPRVERGVARFAHAYADRGYIYGYGSYGLPIVHDWNEGSRLQIGRFCSIAEDVHIFLGGHHRADWVSTFPFPAFYPRHAGIENYAVSRGDVVIGNDVWLCTGAKILSGVKVGDGAIIGAYAVVTKDVEPYSVVAGNPARLVRHRFSQIECDKLQEIGWWNWDAARIEQAIPLLCSDDLGRFFEFAAQQG</sequence>
<dbReference type="EMBL" id="SNYK01000017">
    <property type="protein sequence ID" value="TDQ34754.1"/>
    <property type="molecule type" value="Genomic_DNA"/>
</dbReference>
<gene>
    <name evidence="2" type="ORF">DFQ45_1172</name>
</gene>
<dbReference type="CDD" id="cd03349">
    <property type="entry name" value="LbH_XAT"/>
    <property type="match status" value="1"/>
</dbReference>
<evidence type="ECO:0000313" key="2">
    <source>
        <dbReference type="EMBL" id="TDQ34754.1"/>
    </source>
</evidence>
<name>A0A4R6TV94_9GAMM</name>
<organism evidence="2 3">
    <name type="scientific">Thiopseudomonas denitrificans</name>
    <dbReference type="NCBI Taxonomy" id="1501432"/>
    <lineage>
        <taxon>Bacteria</taxon>
        <taxon>Pseudomonadati</taxon>
        <taxon>Pseudomonadota</taxon>
        <taxon>Gammaproteobacteria</taxon>
        <taxon>Pseudomonadales</taxon>
        <taxon>Pseudomonadaceae</taxon>
        <taxon>Thiopseudomonas</taxon>
    </lineage>
</organism>
<comment type="similarity">
    <text evidence="1">Belongs to the transferase hexapeptide repeat family.</text>
</comment>
<dbReference type="SUPFAM" id="SSF51161">
    <property type="entry name" value="Trimeric LpxA-like enzymes"/>
    <property type="match status" value="1"/>
</dbReference>
<dbReference type="PANTHER" id="PTHR43300:SF11">
    <property type="entry name" value="ACETYLTRANSFERASE RV3034C-RELATED"/>
    <property type="match status" value="1"/>
</dbReference>
<dbReference type="Pfam" id="PF00132">
    <property type="entry name" value="Hexapep"/>
    <property type="match status" value="1"/>
</dbReference>
<dbReference type="InterPro" id="IPR050179">
    <property type="entry name" value="Trans_hexapeptide_repeat"/>
</dbReference>
<evidence type="ECO:0000256" key="1">
    <source>
        <dbReference type="ARBA" id="ARBA00007274"/>
    </source>
</evidence>
<accession>A0A4R6TV94</accession>
<comment type="caution">
    <text evidence="2">The sequence shown here is derived from an EMBL/GenBank/DDBJ whole genome shotgun (WGS) entry which is preliminary data.</text>
</comment>
<keyword evidence="3" id="KW-1185">Reference proteome</keyword>
<dbReference type="OrthoDB" id="9815592at2"/>
<evidence type="ECO:0000313" key="3">
    <source>
        <dbReference type="Proteomes" id="UP000294575"/>
    </source>
</evidence>
<dbReference type="PANTHER" id="PTHR43300">
    <property type="entry name" value="ACETYLTRANSFERASE"/>
    <property type="match status" value="1"/>
</dbReference>
<dbReference type="InterPro" id="IPR001451">
    <property type="entry name" value="Hexapep"/>
</dbReference>
<keyword evidence="2" id="KW-0808">Transferase</keyword>
<protein>
    <submittedName>
        <fullName evidence="2">Acetyltransferase-like isoleucine patch superfamily enzyme</fullName>
    </submittedName>
</protein>
<dbReference type="Proteomes" id="UP000294575">
    <property type="component" value="Unassembled WGS sequence"/>
</dbReference>
<dbReference type="Gene3D" id="2.160.10.10">
    <property type="entry name" value="Hexapeptide repeat proteins"/>
    <property type="match status" value="1"/>
</dbReference>